<dbReference type="HOGENOM" id="CLU_287600_0_0_1"/>
<dbReference type="KEGG" id="scm:SCHCO_02509143"/>
<dbReference type="InterPro" id="IPR036211">
    <property type="entry name" value="eIF4G_eIF4E-bd_sf"/>
</dbReference>
<dbReference type="InParanoid" id="D8Q9Y2"/>
<evidence type="ECO:0000256" key="4">
    <source>
        <dbReference type="SAM" id="MobiDB-lite"/>
    </source>
</evidence>
<dbReference type="InterPro" id="IPR003890">
    <property type="entry name" value="MIF4G-like_typ-3"/>
</dbReference>
<gene>
    <name evidence="6" type="ORF">SCHCODRAFT_257764</name>
</gene>
<keyword evidence="2" id="KW-0396">Initiation factor</keyword>
<feature type="domain" description="MIF4G" evidence="5">
    <location>
        <begin position="399"/>
        <end position="650"/>
    </location>
</feature>
<dbReference type="EMBL" id="GL377308">
    <property type="protein sequence ID" value="EFI95309.1"/>
    <property type="molecule type" value="Genomic_DNA"/>
</dbReference>
<proteinExistence type="inferred from homology"/>
<sequence length="1071" mass="117587">MVAVLIPPYRREVRTGPSWFSFSETTAPARQCDVLGLSSYLKTQLLRSPRTSLARNMGVTVSRLTETLISSTTASAPTSNLKEVFGEASCEMPSAKSGEAMGRSKGIELAHLRTESREVHVDHQPCIPDHCTSPAPRACPIQDGIFSGPHRYDRKFLLQFKDTCRDKPDFLVDLKTLGLEPSGPIRVCLAVANPGHTTKNQRRRARRERRAMEMAQLGLATLPRPALDSKARTAPTGLLIELDFDHDAIDAPKAWDFMASLVKAACFDEETWTQLAIRSSNADKMLSLLSSVSASQPISHCFSQDEIALSLPDPDGSGVWALTICPTRSSDSTSSLPWTFRLHDPQGTAHDLVAGRRDSSVLLHRALNPWRPFSLRRRYGSDGDHDAVDDEDEWREVVRRKVTALLNKLTAGNLDTISKQIIKWANESESEEDARTVKLVVQLVLDAARDMPLLSGMYAHLCCRIASRCVGSRVKGGRPVDVARTPQSGGALFSDLLFDHIKKEFGIVPFSVEQRQTTVEGLASKAAAAHDGINGRHGTGVSSRRPKAARRGYGLAVFVATLVKLGEYSKDVLLMFVQELLDTIVSHKDSQDIECLCTLLSIAGDRLETQSRNKSLDLHFTRMKKLSKSRRVKPRERFMLEDVIERRKGGWNFSLPLTPRSDRATVANCSDEGHAEGHLPEPSHSYQFARRHQSRDVLENPVLSDSVPLVPARASGMPLTQAHDADEVKPFLSSFTFRPYSTSKRHNSPSQPQTNATASPRKPPAQSLPGGPAPSIQPGMPPAPMQGWFYPPPYGGYVDPNWAAAYGQWYMPQQGPPPMSPQQHPAQPPPMPMSPRNAPPPLQGGPGTPAPVHASPVPHPPPSHAPSNSINGVASPPGTPASATVPVPGGRLNQSAAPFTPSSSARKITLRAPDGSELKFDKFKQNGQQPAASPATPTVTSPRKPVKIEKPTEAHEKRIAAEKAEAEAKAKKERKQKVRDEKELRERKEILEEEEEEEEEEELQTIQEAERKSAGKARKKAEAKLTLDGFMEVCKEKPLSMSSSNASGIERMGPADFAMFRGRSHRKSFNA</sequence>
<feature type="region of interest" description="Disordered" evidence="4">
    <location>
        <begin position="813"/>
        <end position="1021"/>
    </location>
</feature>
<dbReference type="VEuPathDB" id="FungiDB:SCHCODRAFT_02509143"/>
<dbReference type="AlphaFoldDB" id="D8Q9Y2"/>
<dbReference type="SMART" id="SM00543">
    <property type="entry name" value="MIF4G"/>
    <property type="match status" value="1"/>
</dbReference>
<dbReference type="eggNOG" id="KOG0401">
    <property type="taxonomic scope" value="Eukaryota"/>
</dbReference>
<feature type="compositionally biased region" description="Basic and acidic residues" evidence="4">
    <location>
        <begin position="978"/>
        <end position="990"/>
    </location>
</feature>
<evidence type="ECO:0000313" key="6">
    <source>
        <dbReference type="EMBL" id="EFI95309.1"/>
    </source>
</evidence>
<dbReference type="Pfam" id="PF02854">
    <property type="entry name" value="MIF4G"/>
    <property type="match status" value="1"/>
</dbReference>
<dbReference type="GO" id="GO:0003729">
    <property type="term" value="F:mRNA binding"/>
    <property type="evidence" value="ECO:0007669"/>
    <property type="project" value="TreeGrafter"/>
</dbReference>
<reference evidence="6 7" key="1">
    <citation type="journal article" date="2010" name="Nat. Biotechnol.">
        <title>Genome sequence of the model mushroom Schizophyllum commune.</title>
        <authorList>
            <person name="Ohm R.A."/>
            <person name="de Jong J.F."/>
            <person name="Lugones L.G."/>
            <person name="Aerts A."/>
            <person name="Kothe E."/>
            <person name="Stajich J.E."/>
            <person name="de Vries R.P."/>
            <person name="Record E."/>
            <person name="Levasseur A."/>
            <person name="Baker S.E."/>
            <person name="Bartholomew K.A."/>
            <person name="Coutinho P.M."/>
            <person name="Erdmann S."/>
            <person name="Fowler T.J."/>
            <person name="Gathman A.C."/>
            <person name="Lombard V."/>
            <person name="Henrissat B."/>
            <person name="Knabe N."/>
            <person name="Kuees U."/>
            <person name="Lilly W.W."/>
            <person name="Lindquist E."/>
            <person name="Lucas S."/>
            <person name="Magnuson J.K."/>
            <person name="Piumi F."/>
            <person name="Raudaskoski M."/>
            <person name="Salamov A."/>
            <person name="Schmutz J."/>
            <person name="Schwarze F.W.M.R."/>
            <person name="vanKuyk P.A."/>
            <person name="Horton J.S."/>
            <person name="Grigoriev I.V."/>
            <person name="Woesten H.A.B."/>
        </authorList>
    </citation>
    <scope>NUCLEOTIDE SEQUENCE [LARGE SCALE GENOMIC DNA]</scope>
    <source>
        <strain evidence="7">H4-8 / FGSC 9210</strain>
    </source>
</reference>
<feature type="compositionally biased region" description="Acidic residues" evidence="4">
    <location>
        <begin position="991"/>
        <end position="1003"/>
    </location>
</feature>
<dbReference type="GO" id="GO:0003743">
    <property type="term" value="F:translation initiation factor activity"/>
    <property type="evidence" value="ECO:0007669"/>
    <property type="project" value="UniProtKB-KW"/>
</dbReference>
<name>D8Q9Y2_SCHCM</name>
<dbReference type="GeneID" id="9591632"/>
<evidence type="ECO:0000256" key="1">
    <source>
        <dbReference type="ARBA" id="ARBA00005775"/>
    </source>
</evidence>
<dbReference type="Gene3D" id="1.20.970.30">
    <property type="entry name" value="eIF4G, eIF4E-binding domain"/>
    <property type="match status" value="1"/>
</dbReference>
<dbReference type="GO" id="GO:0016281">
    <property type="term" value="C:eukaryotic translation initiation factor 4F complex"/>
    <property type="evidence" value="ECO:0007669"/>
    <property type="project" value="TreeGrafter"/>
</dbReference>
<dbReference type="OrthoDB" id="514777at2759"/>
<dbReference type="Gene3D" id="1.25.40.180">
    <property type="match status" value="1"/>
</dbReference>
<evidence type="ECO:0000259" key="5">
    <source>
        <dbReference type="SMART" id="SM00543"/>
    </source>
</evidence>
<evidence type="ECO:0000313" key="7">
    <source>
        <dbReference type="Proteomes" id="UP000007431"/>
    </source>
</evidence>
<feature type="compositionally biased region" description="Polar residues" evidence="4">
    <location>
        <begin position="925"/>
        <end position="941"/>
    </location>
</feature>
<organism evidence="7">
    <name type="scientific">Schizophyllum commune (strain H4-8 / FGSC 9210)</name>
    <name type="common">Split gill fungus</name>
    <dbReference type="NCBI Taxonomy" id="578458"/>
    <lineage>
        <taxon>Eukaryota</taxon>
        <taxon>Fungi</taxon>
        <taxon>Dikarya</taxon>
        <taxon>Basidiomycota</taxon>
        <taxon>Agaricomycotina</taxon>
        <taxon>Agaricomycetes</taxon>
        <taxon>Agaricomycetidae</taxon>
        <taxon>Agaricales</taxon>
        <taxon>Schizophyllaceae</taxon>
        <taxon>Schizophyllum</taxon>
    </lineage>
</organism>
<keyword evidence="3" id="KW-0648">Protein biosynthesis</keyword>
<keyword evidence="7" id="KW-1185">Reference proteome</keyword>
<evidence type="ECO:0000256" key="3">
    <source>
        <dbReference type="ARBA" id="ARBA00022917"/>
    </source>
</evidence>
<dbReference type="STRING" id="578458.D8Q9Y2"/>
<feature type="compositionally biased region" description="Basic and acidic residues" evidence="4">
    <location>
        <begin position="914"/>
        <end position="924"/>
    </location>
</feature>
<comment type="similarity">
    <text evidence="1">Belongs to the eukaryotic initiation factor 4G family.</text>
</comment>
<dbReference type="InterPro" id="IPR016024">
    <property type="entry name" value="ARM-type_fold"/>
</dbReference>
<dbReference type="PANTHER" id="PTHR23253">
    <property type="entry name" value="EUKARYOTIC TRANSLATION INITIATION FACTOR 4 GAMMA"/>
    <property type="match status" value="1"/>
</dbReference>
<dbReference type="SUPFAM" id="SSF101489">
    <property type="entry name" value="Eukaryotic initiation factor 4f subunit eIF4g, eIF4e-binding domain"/>
    <property type="match status" value="1"/>
</dbReference>
<evidence type="ECO:0000256" key="2">
    <source>
        <dbReference type="ARBA" id="ARBA00022540"/>
    </source>
</evidence>
<dbReference type="Proteomes" id="UP000007431">
    <property type="component" value="Unassembled WGS sequence"/>
</dbReference>
<feature type="compositionally biased region" description="Basic and acidic residues" evidence="4">
    <location>
        <begin position="946"/>
        <end position="970"/>
    </location>
</feature>
<feature type="region of interest" description="Disordered" evidence="4">
    <location>
        <begin position="739"/>
        <end position="780"/>
    </location>
</feature>
<feature type="compositionally biased region" description="Polar residues" evidence="4">
    <location>
        <begin position="739"/>
        <end position="758"/>
    </location>
</feature>
<dbReference type="RefSeq" id="XP_003030212.1">
    <property type="nucleotide sequence ID" value="XM_003030166.1"/>
</dbReference>
<dbReference type="PANTHER" id="PTHR23253:SF9">
    <property type="entry name" value="EUKARYOTIC TRANSLATION INITIATION FACTOR 4 GAMMA 2"/>
    <property type="match status" value="1"/>
</dbReference>
<accession>D8Q9Y2</accession>
<protein>
    <recommendedName>
        <fullName evidence="5">MIF4G domain-containing protein</fullName>
    </recommendedName>
</protein>
<dbReference type="SUPFAM" id="SSF48371">
    <property type="entry name" value="ARM repeat"/>
    <property type="match status" value="1"/>
</dbReference>
<feature type="compositionally biased region" description="Polar residues" evidence="4">
    <location>
        <begin position="892"/>
        <end position="906"/>
    </location>
</feature>
<feature type="compositionally biased region" description="Pro residues" evidence="4">
    <location>
        <begin position="814"/>
        <end position="843"/>
    </location>
</feature>